<dbReference type="Pfam" id="PF00119">
    <property type="entry name" value="ATP-synt_A"/>
    <property type="match status" value="1"/>
</dbReference>
<keyword evidence="10 12" id="KW-0472">Membrane</keyword>
<dbReference type="CDD" id="cd00310">
    <property type="entry name" value="ATP-synt_Fo_a_6"/>
    <property type="match status" value="1"/>
</dbReference>
<evidence type="ECO:0000256" key="7">
    <source>
        <dbReference type="ARBA" id="ARBA00022781"/>
    </source>
</evidence>
<evidence type="ECO:0000256" key="11">
    <source>
        <dbReference type="ARBA" id="ARBA00023310"/>
    </source>
</evidence>
<dbReference type="Proteomes" id="UP000199556">
    <property type="component" value="Unassembled WGS sequence"/>
</dbReference>
<dbReference type="GO" id="GO:0042777">
    <property type="term" value="P:proton motive force-driven plasma membrane ATP synthesis"/>
    <property type="evidence" value="ECO:0007669"/>
    <property type="project" value="TreeGrafter"/>
</dbReference>
<keyword evidence="4 12" id="KW-1003">Cell membrane</keyword>
<dbReference type="InterPro" id="IPR023011">
    <property type="entry name" value="ATP_synth_F0_asu_AS"/>
</dbReference>
<dbReference type="STRING" id="195064.SAMN05421721_11457"/>
<dbReference type="GO" id="GO:0005886">
    <property type="term" value="C:plasma membrane"/>
    <property type="evidence" value="ECO:0007669"/>
    <property type="project" value="UniProtKB-SubCell"/>
</dbReference>
<keyword evidence="8 12" id="KW-1133">Transmembrane helix</keyword>
<feature type="transmembrane region" description="Helical" evidence="12">
    <location>
        <begin position="89"/>
        <end position="107"/>
    </location>
</feature>
<evidence type="ECO:0000256" key="8">
    <source>
        <dbReference type="ARBA" id="ARBA00022989"/>
    </source>
</evidence>
<keyword evidence="9 12" id="KW-0406">Ion transport</keyword>
<dbReference type="PRINTS" id="PR00123">
    <property type="entry name" value="ATPASEA"/>
</dbReference>
<keyword evidence="7 12" id="KW-0375">Hydrogen ion transport</keyword>
<comment type="similarity">
    <text evidence="2 12 13">Belongs to the ATPase A chain family.</text>
</comment>
<dbReference type="OrthoDB" id="9789241at2"/>
<evidence type="ECO:0000256" key="12">
    <source>
        <dbReference type="HAMAP-Rule" id="MF_01393"/>
    </source>
</evidence>
<evidence type="ECO:0000313" key="14">
    <source>
        <dbReference type="EMBL" id="SFM61314.1"/>
    </source>
</evidence>
<dbReference type="HAMAP" id="MF_01393">
    <property type="entry name" value="ATP_synth_a_bact"/>
    <property type="match status" value="1"/>
</dbReference>
<sequence>MSTEYASAGDYIKHHLGHLTLGNPDSFWALHLDTMFFSLATGGLFLYLFYKVAQTATTGVPGRLQNAVEMIVGFVDQQVKDSFHGRSNLIAPLALTLFVWIFIMNSLKLLPYDLIPYLAQFLGMDHMRINPTSDINATFGMSIAVFFLIIYYSFKVKGGVGFAKEMLLQPFGKWFIPFNLILKVVEEIARPVSLSLRLFGNMYAGGLIFTLIALLPWYLQWTLGLPWSLFKLLIITLQAFIFMVLTIVYLSLAHEDH</sequence>
<feature type="transmembrane region" description="Helical" evidence="12">
    <location>
        <begin position="135"/>
        <end position="154"/>
    </location>
</feature>
<comment type="function">
    <text evidence="12 13">Key component of the proton channel; it plays a direct role in the translocation of protons across the membrane.</text>
</comment>
<dbReference type="GO" id="GO:0046933">
    <property type="term" value="F:proton-transporting ATP synthase activity, rotational mechanism"/>
    <property type="evidence" value="ECO:0007669"/>
    <property type="project" value="UniProtKB-UniRule"/>
</dbReference>
<dbReference type="NCBIfam" id="NF004477">
    <property type="entry name" value="PRK05815.1-1"/>
    <property type="match status" value="1"/>
</dbReference>
<feature type="transmembrane region" description="Helical" evidence="12">
    <location>
        <begin position="28"/>
        <end position="50"/>
    </location>
</feature>
<evidence type="ECO:0000256" key="2">
    <source>
        <dbReference type="ARBA" id="ARBA00006810"/>
    </source>
</evidence>
<dbReference type="NCBIfam" id="TIGR01131">
    <property type="entry name" value="ATP_synt_6_or_A"/>
    <property type="match status" value="1"/>
</dbReference>
<dbReference type="Gene3D" id="1.20.120.220">
    <property type="entry name" value="ATP synthase, F0 complex, subunit A"/>
    <property type="match status" value="1"/>
</dbReference>
<feature type="transmembrane region" description="Helical" evidence="12">
    <location>
        <begin position="198"/>
        <end position="218"/>
    </location>
</feature>
<comment type="subcellular location">
    <subcellularLocation>
        <location evidence="12 13">Cell membrane</location>
        <topology evidence="12 13">Multi-pass membrane protein</topology>
    </subcellularLocation>
    <subcellularLocation>
        <location evidence="1">Membrane</location>
        <topology evidence="1">Multi-pass membrane protein</topology>
    </subcellularLocation>
</comment>
<keyword evidence="3 12" id="KW-0813">Transport</keyword>
<dbReference type="SUPFAM" id="SSF81336">
    <property type="entry name" value="F1F0 ATP synthase subunit A"/>
    <property type="match status" value="1"/>
</dbReference>
<keyword evidence="6 12" id="KW-0812">Transmembrane</keyword>
<dbReference type="FunFam" id="1.20.120.220:FF:000002">
    <property type="entry name" value="ATP synthase subunit a"/>
    <property type="match status" value="1"/>
</dbReference>
<dbReference type="PROSITE" id="PS00449">
    <property type="entry name" value="ATPASE_A"/>
    <property type="match status" value="1"/>
</dbReference>
<evidence type="ECO:0000256" key="1">
    <source>
        <dbReference type="ARBA" id="ARBA00004141"/>
    </source>
</evidence>
<evidence type="ECO:0000256" key="3">
    <source>
        <dbReference type="ARBA" id="ARBA00022448"/>
    </source>
</evidence>
<evidence type="ECO:0000256" key="4">
    <source>
        <dbReference type="ARBA" id="ARBA00022475"/>
    </source>
</evidence>
<dbReference type="InterPro" id="IPR045082">
    <property type="entry name" value="ATP_syn_F0_a_bact/chloroplast"/>
</dbReference>
<dbReference type="GO" id="GO:0045259">
    <property type="term" value="C:proton-transporting ATP synthase complex"/>
    <property type="evidence" value="ECO:0007669"/>
    <property type="project" value="UniProtKB-KW"/>
</dbReference>
<dbReference type="EMBL" id="FOUO01000014">
    <property type="protein sequence ID" value="SFM61314.1"/>
    <property type="molecule type" value="Genomic_DNA"/>
</dbReference>
<organism evidence="14 15">
    <name type="scientific">Ectothiorhodospira mobilis</name>
    <dbReference type="NCBI Taxonomy" id="195064"/>
    <lineage>
        <taxon>Bacteria</taxon>
        <taxon>Pseudomonadati</taxon>
        <taxon>Pseudomonadota</taxon>
        <taxon>Gammaproteobacteria</taxon>
        <taxon>Chromatiales</taxon>
        <taxon>Ectothiorhodospiraceae</taxon>
        <taxon>Ectothiorhodospira</taxon>
    </lineage>
</organism>
<dbReference type="AlphaFoldDB" id="A0A1I4SAK4"/>
<keyword evidence="15" id="KW-1185">Reference proteome</keyword>
<evidence type="ECO:0000256" key="13">
    <source>
        <dbReference type="RuleBase" id="RU000483"/>
    </source>
</evidence>
<evidence type="ECO:0000313" key="15">
    <source>
        <dbReference type="Proteomes" id="UP000199556"/>
    </source>
</evidence>
<evidence type="ECO:0000256" key="10">
    <source>
        <dbReference type="ARBA" id="ARBA00023136"/>
    </source>
</evidence>
<dbReference type="InterPro" id="IPR035908">
    <property type="entry name" value="F0_ATP_A_sf"/>
</dbReference>
<dbReference type="PANTHER" id="PTHR42823">
    <property type="entry name" value="ATP SYNTHASE SUBUNIT A, CHLOROPLASTIC"/>
    <property type="match status" value="1"/>
</dbReference>
<keyword evidence="11 12" id="KW-0066">ATP synthesis</keyword>
<dbReference type="PANTHER" id="PTHR42823:SF3">
    <property type="entry name" value="ATP SYNTHASE SUBUNIT A, CHLOROPLASTIC"/>
    <property type="match status" value="1"/>
</dbReference>
<gene>
    <name evidence="12" type="primary">atpB</name>
    <name evidence="14" type="ORF">SAMN05421721_11457</name>
</gene>
<name>A0A1I4SAK4_ECTMO</name>
<dbReference type="InterPro" id="IPR000568">
    <property type="entry name" value="ATP_synth_F0_asu"/>
</dbReference>
<dbReference type="RefSeq" id="WP_090486571.1">
    <property type="nucleotide sequence ID" value="NZ_FOUO01000014.1"/>
</dbReference>
<evidence type="ECO:0000256" key="9">
    <source>
        <dbReference type="ARBA" id="ARBA00023065"/>
    </source>
</evidence>
<accession>A0A1I4SAK4</accession>
<evidence type="ECO:0000256" key="5">
    <source>
        <dbReference type="ARBA" id="ARBA00022547"/>
    </source>
</evidence>
<feature type="transmembrane region" description="Helical" evidence="12">
    <location>
        <begin position="230"/>
        <end position="252"/>
    </location>
</feature>
<protein>
    <recommendedName>
        <fullName evidence="12 13">ATP synthase subunit a</fullName>
    </recommendedName>
    <alternativeName>
        <fullName evidence="12">ATP synthase F0 sector subunit a</fullName>
    </alternativeName>
    <alternativeName>
        <fullName evidence="12">F-ATPase subunit 6</fullName>
    </alternativeName>
</protein>
<keyword evidence="5 12" id="KW-0138">CF(0)</keyword>
<reference evidence="14 15" key="1">
    <citation type="submission" date="2016-10" db="EMBL/GenBank/DDBJ databases">
        <authorList>
            <person name="de Groot N.N."/>
        </authorList>
    </citation>
    <scope>NUCLEOTIDE SEQUENCE [LARGE SCALE GENOMIC DNA]</scope>
    <source>
        <strain evidence="14 15">DSM 4180</strain>
    </source>
</reference>
<proteinExistence type="inferred from homology"/>
<evidence type="ECO:0000256" key="6">
    <source>
        <dbReference type="ARBA" id="ARBA00022692"/>
    </source>
</evidence>